<dbReference type="VEuPathDB" id="FungiDB:ASPVEDRAFT_125353"/>
<dbReference type="Gene3D" id="3.40.630.30">
    <property type="match status" value="1"/>
</dbReference>
<feature type="domain" description="Acyltransferase MbtK/IucB-like conserved" evidence="2">
    <location>
        <begin position="252"/>
        <end position="301"/>
    </location>
</feature>
<dbReference type="SMART" id="SM01006">
    <property type="entry name" value="AlcB"/>
    <property type="match status" value="1"/>
</dbReference>
<protein>
    <recommendedName>
        <fullName evidence="2">Acyltransferase MbtK/IucB-like conserved domain-containing protein</fullName>
    </recommendedName>
</protein>
<dbReference type="STRING" id="1036611.A0A1L9PDG4"/>
<accession>A0A1L9PDG4</accession>
<evidence type="ECO:0000259" key="2">
    <source>
        <dbReference type="SMART" id="SM01006"/>
    </source>
</evidence>
<dbReference type="Pfam" id="PF13523">
    <property type="entry name" value="Acetyltransf_8"/>
    <property type="match status" value="1"/>
</dbReference>
<sequence length="441" mass="50540">MSKTLPLLVRLPEPWKTSYELLVVEYELTVRKLQLHHSPRADDGPLPPQPLHHESLTFTDLTLPRSLTVPDEGNNLAWARAQRSPITHISWSGPTPTVGQIWNVVHAIEMLHDDYEIFRAGLSGEGQELLERELLAVGLATPHPKPSSPPGRPIPTSTDHTGQLVFSRSSFWQGAGSPFGARPAWVADPGIHNHLRTPLNLYPSRPLEYTLTTEFPRRQVHALHPVRPPKPAPGSRIYSRYIPALGEFFSVYALDYTNEQHLQLFHTWQNDPRVAEQWKETGTLDEHREYLRQIHEDPHQMAVLAKFNDIFFSYHEIYWAKEDHLGAHYNAGNWDRGRHSLVGDTRFRGSQRVIAWWCSLMHYIFLDEPRTEYVTGEPKFAHQVPLAYDHATGMNLAKVIDLPHKRSALILGSRDKFFHVAPMRFDGVENLDRDPYGVLKL</sequence>
<gene>
    <name evidence="3" type="ORF">ASPVEDRAFT_125353</name>
</gene>
<proteinExistence type="inferred from homology"/>
<dbReference type="InterPro" id="IPR019432">
    <property type="entry name" value="Acyltransferase_MbtK/IucB-like"/>
</dbReference>
<keyword evidence="4" id="KW-1185">Reference proteome</keyword>
<name>A0A1L9PDG4_ASPVE</name>
<comment type="similarity">
    <text evidence="1">Belongs to the lysine N-acyltransferase MbtK family.</text>
</comment>
<dbReference type="OrthoDB" id="4250781at2759"/>
<dbReference type="PANTHER" id="PTHR31438">
    <property type="entry name" value="LYSINE N-ACYLTRANSFERASE C17G9.06C-RELATED"/>
    <property type="match status" value="1"/>
</dbReference>
<dbReference type="GO" id="GO:0016410">
    <property type="term" value="F:N-acyltransferase activity"/>
    <property type="evidence" value="ECO:0007669"/>
    <property type="project" value="TreeGrafter"/>
</dbReference>
<dbReference type="SUPFAM" id="SSF55729">
    <property type="entry name" value="Acyl-CoA N-acyltransferases (Nat)"/>
    <property type="match status" value="1"/>
</dbReference>
<dbReference type="GO" id="GO:0019290">
    <property type="term" value="P:siderophore biosynthetic process"/>
    <property type="evidence" value="ECO:0007669"/>
    <property type="project" value="InterPro"/>
</dbReference>
<evidence type="ECO:0000313" key="4">
    <source>
        <dbReference type="Proteomes" id="UP000184073"/>
    </source>
</evidence>
<dbReference type="PANTHER" id="PTHR31438:SF7">
    <property type="entry name" value="ACYLTRANSFERASE MBTK_IUCB-LIKE CONSERVED DOMAIN-CONTAINING PROTEIN"/>
    <property type="match status" value="1"/>
</dbReference>
<dbReference type="GeneID" id="63721778"/>
<organism evidence="3 4">
    <name type="scientific">Aspergillus versicolor CBS 583.65</name>
    <dbReference type="NCBI Taxonomy" id="1036611"/>
    <lineage>
        <taxon>Eukaryota</taxon>
        <taxon>Fungi</taxon>
        <taxon>Dikarya</taxon>
        <taxon>Ascomycota</taxon>
        <taxon>Pezizomycotina</taxon>
        <taxon>Eurotiomycetes</taxon>
        <taxon>Eurotiomycetidae</taxon>
        <taxon>Eurotiales</taxon>
        <taxon>Aspergillaceae</taxon>
        <taxon>Aspergillus</taxon>
        <taxon>Aspergillus subgen. Nidulantes</taxon>
    </lineage>
</organism>
<dbReference type="InterPro" id="IPR016181">
    <property type="entry name" value="Acyl_CoA_acyltransferase"/>
</dbReference>
<dbReference type="AlphaFoldDB" id="A0A1L9PDG4"/>
<dbReference type="Proteomes" id="UP000184073">
    <property type="component" value="Unassembled WGS sequence"/>
</dbReference>
<dbReference type="RefSeq" id="XP_040665301.1">
    <property type="nucleotide sequence ID" value="XM_040806267.1"/>
</dbReference>
<evidence type="ECO:0000256" key="1">
    <source>
        <dbReference type="ARBA" id="ARBA00009893"/>
    </source>
</evidence>
<dbReference type="EMBL" id="KV878126">
    <property type="protein sequence ID" value="OJI99538.1"/>
    <property type="molecule type" value="Genomic_DNA"/>
</dbReference>
<reference evidence="4" key="1">
    <citation type="journal article" date="2017" name="Genome Biol.">
        <title>Comparative genomics reveals high biological diversity and specific adaptations in the industrially and medically important fungal genus Aspergillus.</title>
        <authorList>
            <person name="de Vries R.P."/>
            <person name="Riley R."/>
            <person name="Wiebenga A."/>
            <person name="Aguilar-Osorio G."/>
            <person name="Amillis S."/>
            <person name="Uchima C.A."/>
            <person name="Anderluh G."/>
            <person name="Asadollahi M."/>
            <person name="Askin M."/>
            <person name="Barry K."/>
            <person name="Battaglia E."/>
            <person name="Bayram O."/>
            <person name="Benocci T."/>
            <person name="Braus-Stromeyer S.A."/>
            <person name="Caldana C."/>
            <person name="Canovas D."/>
            <person name="Cerqueira G.C."/>
            <person name="Chen F."/>
            <person name="Chen W."/>
            <person name="Choi C."/>
            <person name="Clum A."/>
            <person name="Dos Santos R.A."/>
            <person name="Damasio A.R."/>
            <person name="Diallinas G."/>
            <person name="Emri T."/>
            <person name="Fekete E."/>
            <person name="Flipphi M."/>
            <person name="Freyberg S."/>
            <person name="Gallo A."/>
            <person name="Gournas C."/>
            <person name="Habgood R."/>
            <person name="Hainaut M."/>
            <person name="Harispe M.L."/>
            <person name="Henrissat B."/>
            <person name="Hilden K.S."/>
            <person name="Hope R."/>
            <person name="Hossain A."/>
            <person name="Karabika E."/>
            <person name="Karaffa L."/>
            <person name="Karanyi Z."/>
            <person name="Krasevec N."/>
            <person name="Kuo A."/>
            <person name="Kusch H."/>
            <person name="LaButti K."/>
            <person name="Lagendijk E.L."/>
            <person name="Lapidus A."/>
            <person name="Levasseur A."/>
            <person name="Lindquist E."/>
            <person name="Lipzen A."/>
            <person name="Logrieco A.F."/>
            <person name="MacCabe A."/>
            <person name="Maekelae M.R."/>
            <person name="Malavazi I."/>
            <person name="Melin P."/>
            <person name="Meyer V."/>
            <person name="Mielnichuk N."/>
            <person name="Miskei M."/>
            <person name="Molnar A.P."/>
            <person name="Mule G."/>
            <person name="Ngan C.Y."/>
            <person name="Orejas M."/>
            <person name="Orosz E."/>
            <person name="Ouedraogo J.P."/>
            <person name="Overkamp K.M."/>
            <person name="Park H.-S."/>
            <person name="Perrone G."/>
            <person name="Piumi F."/>
            <person name="Punt P.J."/>
            <person name="Ram A.F."/>
            <person name="Ramon A."/>
            <person name="Rauscher S."/>
            <person name="Record E."/>
            <person name="Riano-Pachon D.M."/>
            <person name="Robert V."/>
            <person name="Roehrig J."/>
            <person name="Ruller R."/>
            <person name="Salamov A."/>
            <person name="Salih N.S."/>
            <person name="Samson R.A."/>
            <person name="Sandor E."/>
            <person name="Sanguinetti M."/>
            <person name="Schuetze T."/>
            <person name="Sepcic K."/>
            <person name="Shelest E."/>
            <person name="Sherlock G."/>
            <person name="Sophianopoulou V."/>
            <person name="Squina F.M."/>
            <person name="Sun H."/>
            <person name="Susca A."/>
            <person name="Todd R.B."/>
            <person name="Tsang A."/>
            <person name="Unkles S.E."/>
            <person name="van de Wiele N."/>
            <person name="van Rossen-Uffink D."/>
            <person name="Oliveira J.V."/>
            <person name="Vesth T.C."/>
            <person name="Visser J."/>
            <person name="Yu J.-H."/>
            <person name="Zhou M."/>
            <person name="Andersen M.R."/>
            <person name="Archer D.B."/>
            <person name="Baker S.E."/>
            <person name="Benoit I."/>
            <person name="Brakhage A.A."/>
            <person name="Braus G.H."/>
            <person name="Fischer R."/>
            <person name="Frisvad J.C."/>
            <person name="Goldman G.H."/>
            <person name="Houbraken J."/>
            <person name="Oakley B."/>
            <person name="Pocsi I."/>
            <person name="Scazzocchio C."/>
            <person name="Seiboth B."/>
            <person name="vanKuyk P.A."/>
            <person name="Wortman J."/>
            <person name="Dyer P.S."/>
            <person name="Grigoriev I.V."/>
        </authorList>
    </citation>
    <scope>NUCLEOTIDE SEQUENCE [LARGE SCALE GENOMIC DNA]</scope>
    <source>
        <strain evidence="4">CBS 583.65</strain>
    </source>
</reference>
<evidence type="ECO:0000313" key="3">
    <source>
        <dbReference type="EMBL" id="OJI99538.1"/>
    </source>
</evidence>